<dbReference type="GO" id="GO:0003700">
    <property type="term" value="F:DNA-binding transcription factor activity"/>
    <property type="evidence" value="ECO:0007669"/>
    <property type="project" value="InterPro"/>
</dbReference>
<dbReference type="RefSeq" id="WP_257446025.1">
    <property type="nucleotide sequence ID" value="NZ_JANIPJ010000008.1"/>
</dbReference>
<dbReference type="PANTHER" id="PTHR43280">
    <property type="entry name" value="ARAC-FAMILY TRANSCRIPTIONAL REGULATOR"/>
    <property type="match status" value="1"/>
</dbReference>
<feature type="domain" description="HTH araC/xylS-type" evidence="4">
    <location>
        <begin position="193"/>
        <end position="291"/>
    </location>
</feature>
<keyword evidence="2" id="KW-0238">DNA-binding</keyword>
<keyword evidence="6" id="KW-1185">Reference proteome</keyword>
<protein>
    <submittedName>
        <fullName evidence="5">AraC family transcriptional regulator</fullName>
    </submittedName>
</protein>
<keyword evidence="3" id="KW-0804">Transcription</keyword>
<evidence type="ECO:0000313" key="6">
    <source>
        <dbReference type="Proteomes" id="UP001141950"/>
    </source>
</evidence>
<reference evidence="5" key="1">
    <citation type="submission" date="2022-08" db="EMBL/GenBank/DDBJ databases">
        <title>The genomic sequence of strain Paenibacillus sp. SCIV0701.</title>
        <authorList>
            <person name="Zhao H."/>
        </authorList>
    </citation>
    <scope>NUCLEOTIDE SEQUENCE</scope>
    <source>
        <strain evidence="5">SCIV0701</strain>
    </source>
</reference>
<evidence type="ECO:0000256" key="3">
    <source>
        <dbReference type="ARBA" id="ARBA00023163"/>
    </source>
</evidence>
<dbReference type="InterPro" id="IPR037923">
    <property type="entry name" value="HTH-like"/>
</dbReference>
<dbReference type="Gene3D" id="1.10.10.60">
    <property type="entry name" value="Homeodomain-like"/>
    <property type="match status" value="2"/>
</dbReference>
<dbReference type="Pfam" id="PF12833">
    <property type="entry name" value="HTH_18"/>
    <property type="match status" value="1"/>
</dbReference>
<dbReference type="Proteomes" id="UP001141950">
    <property type="component" value="Unassembled WGS sequence"/>
</dbReference>
<dbReference type="InterPro" id="IPR014710">
    <property type="entry name" value="RmlC-like_jellyroll"/>
</dbReference>
<dbReference type="Gene3D" id="2.60.120.10">
    <property type="entry name" value="Jelly Rolls"/>
    <property type="match status" value="1"/>
</dbReference>
<organism evidence="5 6">
    <name type="scientific">Paenibacillus soyae</name>
    <dbReference type="NCBI Taxonomy" id="2969249"/>
    <lineage>
        <taxon>Bacteria</taxon>
        <taxon>Bacillati</taxon>
        <taxon>Bacillota</taxon>
        <taxon>Bacilli</taxon>
        <taxon>Bacillales</taxon>
        <taxon>Paenibacillaceae</taxon>
        <taxon>Paenibacillus</taxon>
    </lineage>
</organism>
<dbReference type="EMBL" id="JANIPJ010000008">
    <property type="protein sequence ID" value="MCR2804744.1"/>
    <property type="molecule type" value="Genomic_DNA"/>
</dbReference>
<comment type="caution">
    <text evidence="5">The sequence shown here is derived from an EMBL/GenBank/DDBJ whole genome shotgun (WGS) entry which is preliminary data.</text>
</comment>
<evidence type="ECO:0000259" key="4">
    <source>
        <dbReference type="PROSITE" id="PS01124"/>
    </source>
</evidence>
<evidence type="ECO:0000313" key="5">
    <source>
        <dbReference type="EMBL" id="MCR2804744.1"/>
    </source>
</evidence>
<evidence type="ECO:0000256" key="1">
    <source>
        <dbReference type="ARBA" id="ARBA00023015"/>
    </source>
</evidence>
<dbReference type="SMART" id="SM00342">
    <property type="entry name" value="HTH_ARAC"/>
    <property type="match status" value="1"/>
</dbReference>
<proteinExistence type="predicted"/>
<sequence>MQATMESRRLNPVVHWAQQHRQAKERVIERRIRDFEILLLEHGEVEVQIESEAPFRVQPGQFFLLPAKLKHRVEVLSEPDALFLGVHFDFYNELLIAKDEDIIVSLDHHEGDYHFGSMPQTSEFLEWMNAGSLHATSEVYSLLEAVIHEFTHRPAGYMMCCQGLLLQLFAHLSRAIHQRQRAGASAGMQLAIAELAAAIEQNAGELWSNERMADMLNINVDYMGRLFKKIMGTSPNKFVQGIRHAQAKRLLRDTNDTIEWIGHTIGYTDVHYFVRIFHKWEGMPPGEYRKFCRLL</sequence>
<evidence type="ECO:0000256" key="2">
    <source>
        <dbReference type="ARBA" id="ARBA00023125"/>
    </source>
</evidence>
<dbReference type="SUPFAM" id="SSF46689">
    <property type="entry name" value="Homeodomain-like"/>
    <property type="match status" value="1"/>
</dbReference>
<name>A0A9X2MQ02_9BACL</name>
<accession>A0A9X2MQ02</accession>
<dbReference type="SUPFAM" id="SSF51215">
    <property type="entry name" value="Regulatory protein AraC"/>
    <property type="match status" value="1"/>
</dbReference>
<dbReference type="PANTHER" id="PTHR43280:SF2">
    <property type="entry name" value="HTH-TYPE TRANSCRIPTIONAL REGULATOR EXSA"/>
    <property type="match status" value="1"/>
</dbReference>
<dbReference type="GO" id="GO:0043565">
    <property type="term" value="F:sequence-specific DNA binding"/>
    <property type="evidence" value="ECO:0007669"/>
    <property type="project" value="InterPro"/>
</dbReference>
<dbReference type="InterPro" id="IPR009057">
    <property type="entry name" value="Homeodomain-like_sf"/>
</dbReference>
<dbReference type="AlphaFoldDB" id="A0A9X2MQ02"/>
<keyword evidence="1" id="KW-0805">Transcription regulation</keyword>
<gene>
    <name evidence="5" type="ORF">NQZ67_12725</name>
</gene>
<dbReference type="PROSITE" id="PS01124">
    <property type="entry name" value="HTH_ARAC_FAMILY_2"/>
    <property type="match status" value="1"/>
</dbReference>
<dbReference type="InterPro" id="IPR018060">
    <property type="entry name" value="HTH_AraC"/>
</dbReference>